<sequence>MTVESDFSPSPGEPADRDDGGMSQQAQLGSAAPDEPGAPMSTLVRRRWAVLAILCTSLLLVSIDATVLHMALPALSADLHPTATEQLWIIAIYSLLAAPLLLAFGTLGDYFGRRRILVIGYVVFGLASLAVAFAPNVPVLIASRALLGAGGAMIMPATLSILRQAFPDRDERRTAIGVWSGIAGSGAVLGPLLGGFLVETFSWHAAFLINVPVMVVALPLTYWLIPESSDPPGERWDLTSAVLAAIGVLGVAFAIKQTSHGGIMYVAGPVAGVLGLAVLVAFVRRQRRLRVPLLDVSLFRRRTFSVAVASVLLVMISLVGLGLLFAQYLQLVLALEPMAAALRLLFVMVAAVAGSLLAGPLLRRFDNRAVTVWGFALVAAALGAAALWLTTVENLWLLGPVLVAVGAGVSVALTAASDALLASAPAEQAGAASAVEETAYELGAGLGVAVLGSVAAGVYAATLPTLPAPGVPEEALRQAQLGLTEATGAASHLGGQAAQTLLTVARDSFVEGLSFALAAGFCAFVIAAIAAAKLMPRSGGVPHDHA</sequence>
<dbReference type="PROSITE" id="PS50850">
    <property type="entry name" value="MFS"/>
    <property type="match status" value="1"/>
</dbReference>
<comment type="subcellular location">
    <subcellularLocation>
        <location evidence="1">Cell membrane</location>
        <topology evidence="1">Multi-pass membrane protein</topology>
    </subcellularLocation>
</comment>
<name>A0A4Q7J7P0_9PSEU</name>
<dbReference type="SUPFAM" id="SSF103473">
    <property type="entry name" value="MFS general substrate transporter"/>
    <property type="match status" value="1"/>
</dbReference>
<evidence type="ECO:0000256" key="2">
    <source>
        <dbReference type="ARBA" id="ARBA00022448"/>
    </source>
</evidence>
<evidence type="ECO:0000256" key="4">
    <source>
        <dbReference type="ARBA" id="ARBA00022692"/>
    </source>
</evidence>
<dbReference type="Gene3D" id="1.20.1720.10">
    <property type="entry name" value="Multidrug resistance protein D"/>
    <property type="match status" value="1"/>
</dbReference>
<feature type="transmembrane region" description="Helical" evidence="8">
    <location>
        <begin position="116"/>
        <end position="135"/>
    </location>
</feature>
<dbReference type="PANTHER" id="PTHR42718:SF47">
    <property type="entry name" value="METHYL VIOLOGEN RESISTANCE PROTEIN SMVA"/>
    <property type="match status" value="1"/>
</dbReference>
<feature type="transmembrane region" description="Helical" evidence="8">
    <location>
        <begin position="203"/>
        <end position="224"/>
    </location>
</feature>
<feature type="domain" description="Major facilitator superfamily (MFS) profile" evidence="9">
    <location>
        <begin position="50"/>
        <end position="539"/>
    </location>
</feature>
<dbReference type="InterPro" id="IPR011701">
    <property type="entry name" value="MFS"/>
</dbReference>
<dbReference type="PRINTS" id="PR01036">
    <property type="entry name" value="TCRTETB"/>
</dbReference>
<evidence type="ECO:0000256" key="5">
    <source>
        <dbReference type="ARBA" id="ARBA00022989"/>
    </source>
</evidence>
<dbReference type="CDD" id="cd17321">
    <property type="entry name" value="MFS_MMR_MDR_like"/>
    <property type="match status" value="1"/>
</dbReference>
<feature type="transmembrane region" description="Helical" evidence="8">
    <location>
        <begin position="395"/>
        <end position="421"/>
    </location>
</feature>
<keyword evidence="6 8" id="KW-0472">Membrane</keyword>
<feature type="transmembrane region" description="Helical" evidence="8">
    <location>
        <begin position="87"/>
        <end position="104"/>
    </location>
</feature>
<dbReference type="EMBL" id="SFCC01000005">
    <property type="protein sequence ID" value="RZQ63691.1"/>
    <property type="molecule type" value="Genomic_DNA"/>
</dbReference>
<feature type="transmembrane region" description="Helical" evidence="8">
    <location>
        <begin position="442"/>
        <end position="462"/>
    </location>
</feature>
<feature type="transmembrane region" description="Helical" evidence="8">
    <location>
        <begin position="48"/>
        <end position="75"/>
    </location>
</feature>
<proteinExistence type="predicted"/>
<evidence type="ECO:0000256" key="7">
    <source>
        <dbReference type="SAM" id="MobiDB-lite"/>
    </source>
</evidence>
<reference evidence="10 11" key="1">
    <citation type="submission" date="2019-02" db="EMBL/GenBank/DDBJ databases">
        <title>Draft genome sequence of Amycolatopsis sp. 8-3EHSu isolated from roots of Suaeda maritima.</title>
        <authorList>
            <person name="Duangmal K."/>
            <person name="Chantavorakit T."/>
        </authorList>
    </citation>
    <scope>NUCLEOTIDE SEQUENCE [LARGE SCALE GENOMIC DNA]</scope>
    <source>
        <strain evidence="10 11">8-3EHSu</strain>
    </source>
</reference>
<feature type="transmembrane region" description="Helical" evidence="8">
    <location>
        <begin position="512"/>
        <end position="532"/>
    </location>
</feature>
<keyword evidence="11" id="KW-1185">Reference proteome</keyword>
<keyword evidence="4 8" id="KW-0812">Transmembrane</keyword>
<evidence type="ECO:0000313" key="11">
    <source>
        <dbReference type="Proteomes" id="UP000292003"/>
    </source>
</evidence>
<evidence type="ECO:0000256" key="6">
    <source>
        <dbReference type="ARBA" id="ARBA00023136"/>
    </source>
</evidence>
<dbReference type="InterPro" id="IPR036259">
    <property type="entry name" value="MFS_trans_sf"/>
</dbReference>
<dbReference type="AlphaFoldDB" id="A0A4Q7J7P0"/>
<evidence type="ECO:0000259" key="9">
    <source>
        <dbReference type="PROSITE" id="PS50850"/>
    </source>
</evidence>
<dbReference type="Proteomes" id="UP000292003">
    <property type="component" value="Unassembled WGS sequence"/>
</dbReference>
<feature type="transmembrane region" description="Helical" evidence="8">
    <location>
        <begin position="338"/>
        <end position="358"/>
    </location>
</feature>
<feature type="transmembrane region" description="Helical" evidence="8">
    <location>
        <begin position="370"/>
        <end position="389"/>
    </location>
</feature>
<feature type="transmembrane region" description="Helical" evidence="8">
    <location>
        <begin position="236"/>
        <end position="256"/>
    </location>
</feature>
<dbReference type="PANTHER" id="PTHR42718">
    <property type="entry name" value="MAJOR FACILITATOR SUPERFAMILY MULTIDRUG TRANSPORTER MFSC"/>
    <property type="match status" value="1"/>
</dbReference>
<feature type="transmembrane region" description="Helical" evidence="8">
    <location>
        <begin position="262"/>
        <end position="283"/>
    </location>
</feature>
<dbReference type="GO" id="GO:0022857">
    <property type="term" value="F:transmembrane transporter activity"/>
    <property type="evidence" value="ECO:0007669"/>
    <property type="project" value="InterPro"/>
</dbReference>
<keyword evidence="3" id="KW-1003">Cell membrane</keyword>
<dbReference type="GO" id="GO:0005886">
    <property type="term" value="C:plasma membrane"/>
    <property type="evidence" value="ECO:0007669"/>
    <property type="project" value="UniProtKB-SubCell"/>
</dbReference>
<gene>
    <name evidence="10" type="ORF">EWH70_10960</name>
</gene>
<feature type="transmembrane region" description="Helical" evidence="8">
    <location>
        <begin position="174"/>
        <end position="197"/>
    </location>
</feature>
<dbReference type="OrthoDB" id="4172724at2"/>
<comment type="caution">
    <text evidence="10">The sequence shown here is derived from an EMBL/GenBank/DDBJ whole genome shotgun (WGS) entry which is preliminary data.</text>
</comment>
<evidence type="ECO:0000256" key="8">
    <source>
        <dbReference type="SAM" id="Phobius"/>
    </source>
</evidence>
<feature type="region of interest" description="Disordered" evidence="7">
    <location>
        <begin position="1"/>
        <end position="37"/>
    </location>
</feature>
<organism evidence="10 11">
    <name type="scientific">Amycolatopsis suaedae</name>
    <dbReference type="NCBI Taxonomy" id="2510978"/>
    <lineage>
        <taxon>Bacteria</taxon>
        <taxon>Bacillati</taxon>
        <taxon>Actinomycetota</taxon>
        <taxon>Actinomycetes</taxon>
        <taxon>Pseudonocardiales</taxon>
        <taxon>Pseudonocardiaceae</taxon>
        <taxon>Amycolatopsis</taxon>
    </lineage>
</organism>
<feature type="transmembrane region" description="Helical" evidence="8">
    <location>
        <begin position="141"/>
        <end position="162"/>
    </location>
</feature>
<dbReference type="Pfam" id="PF07690">
    <property type="entry name" value="MFS_1"/>
    <property type="match status" value="1"/>
</dbReference>
<protein>
    <submittedName>
        <fullName evidence="10">MFS transporter</fullName>
    </submittedName>
</protein>
<keyword evidence="5 8" id="KW-1133">Transmembrane helix</keyword>
<feature type="transmembrane region" description="Helical" evidence="8">
    <location>
        <begin position="304"/>
        <end position="326"/>
    </location>
</feature>
<evidence type="ECO:0000256" key="3">
    <source>
        <dbReference type="ARBA" id="ARBA00022475"/>
    </source>
</evidence>
<keyword evidence="2" id="KW-0813">Transport</keyword>
<dbReference type="InterPro" id="IPR020846">
    <property type="entry name" value="MFS_dom"/>
</dbReference>
<evidence type="ECO:0000313" key="10">
    <source>
        <dbReference type="EMBL" id="RZQ63691.1"/>
    </source>
</evidence>
<evidence type="ECO:0000256" key="1">
    <source>
        <dbReference type="ARBA" id="ARBA00004651"/>
    </source>
</evidence>
<accession>A0A4Q7J7P0</accession>
<dbReference type="Gene3D" id="1.20.1250.20">
    <property type="entry name" value="MFS general substrate transporter like domains"/>
    <property type="match status" value="1"/>
</dbReference>